<evidence type="ECO:0000259" key="1">
    <source>
        <dbReference type="Pfam" id="PF01609"/>
    </source>
</evidence>
<organism evidence="2 3">
    <name type="scientific">Pseudotabrizicola sediminis</name>
    <dbReference type="NCBI Taxonomy" id="2486418"/>
    <lineage>
        <taxon>Bacteria</taxon>
        <taxon>Pseudomonadati</taxon>
        <taxon>Pseudomonadota</taxon>
        <taxon>Alphaproteobacteria</taxon>
        <taxon>Rhodobacterales</taxon>
        <taxon>Paracoccaceae</taxon>
        <taxon>Pseudotabrizicola</taxon>
    </lineage>
</organism>
<accession>A0ABY2KGA5</accession>
<comment type="caution">
    <text evidence="2">The sequence shown here is derived from an EMBL/GenBank/DDBJ whole genome shotgun (WGS) entry which is preliminary data.</text>
</comment>
<dbReference type="PANTHER" id="PTHR35604">
    <property type="entry name" value="TRANSPOSASE INSH FOR INSERTION SEQUENCE ELEMENT IS5A-RELATED"/>
    <property type="match status" value="1"/>
</dbReference>
<gene>
    <name evidence="2" type="ORF">EEB11_19500</name>
</gene>
<evidence type="ECO:0000313" key="3">
    <source>
        <dbReference type="Proteomes" id="UP000297741"/>
    </source>
</evidence>
<feature type="domain" description="Transposase IS4-like" evidence="1">
    <location>
        <begin position="7"/>
        <end position="52"/>
    </location>
</feature>
<keyword evidence="3" id="KW-1185">Reference proteome</keyword>
<reference evidence="2 3" key="1">
    <citation type="submission" date="2018-11" db="EMBL/GenBank/DDBJ databases">
        <title>Tabrizicola sp. isolated from sediment of alpine lake.</title>
        <authorList>
            <person name="Liu Z."/>
        </authorList>
    </citation>
    <scope>NUCLEOTIDE SEQUENCE [LARGE SCALE GENOMIC DNA]</scope>
    <source>
        <strain evidence="2 3">DRYC-M-16</strain>
    </source>
</reference>
<dbReference type="Proteomes" id="UP000297741">
    <property type="component" value="Unassembled WGS sequence"/>
</dbReference>
<dbReference type="InterPro" id="IPR002559">
    <property type="entry name" value="Transposase_11"/>
</dbReference>
<dbReference type="PANTHER" id="PTHR35604:SF2">
    <property type="entry name" value="TRANSPOSASE INSH FOR INSERTION SEQUENCE ELEMENT IS5A-RELATED"/>
    <property type="match status" value="1"/>
</dbReference>
<sequence>DERANRIIAMVRAKVEHPFRVIKRQFGHVKTRYRGLAKNRAQIFTLFALCNLFLVRRRLMA</sequence>
<dbReference type="RefSeq" id="WP_167852828.1">
    <property type="nucleotide sequence ID" value="NZ_RPEM01000083.1"/>
</dbReference>
<dbReference type="EMBL" id="RPEM01000083">
    <property type="protein sequence ID" value="TGD41033.1"/>
    <property type="molecule type" value="Genomic_DNA"/>
</dbReference>
<evidence type="ECO:0000313" key="2">
    <source>
        <dbReference type="EMBL" id="TGD41033.1"/>
    </source>
</evidence>
<feature type="non-terminal residue" evidence="2">
    <location>
        <position position="1"/>
    </location>
</feature>
<protein>
    <submittedName>
        <fullName evidence="2">IS5/IS1182 family transposase</fullName>
    </submittedName>
</protein>
<name>A0ABY2KGA5_9RHOB</name>
<dbReference type="Pfam" id="PF01609">
    <property type="entry name" value="DDE_Tnp_1"/>
    <property type="match status" value="1"/>
</dbReference>
<proteinExistence type="predicted"/>